<evidence type="ECO:0000256" key="1">
    <source>
        <dbReference type="SAM" id="Phobius"/>
    </source>
</evidence>
<evidence type="ECO:0000313" key="4">
    <source>
        <dbReference type="WormBase" id="F59D12.3"/>
    </source>
</evidence>
<reference evidence="2 3" key="1">
    <citation type="journal article" date="1998" name="Science">
        <title>Genome sequence of the nematode C. elegans: a platform for investigating biology.</title>
        <authorList>
            <consortium name="The C. elegans sequencing consortium"/>
            <person name="Sulson J.E."/>
            <person name="Waterston R."/>
        </authorList>
    </citation>
    <scope>NUCLEOTIDE SEQUENCE [LARGE SCALE GENOMIC DNA]</scope>
    <source>
        <strain evidence="2 3">Bristol N2</strain>
    </source>
</reference>
<proteinExistence type="predicted"/>
<dbReference type="WormBase" id="F59D12.3">
    <property type="protein sequence ID" value="CE43946"/>
    <property type="gene ID" value="WBGene00010331"/>
</dbReference>
<dbReference type="RefSeq" id="NP_510579.2">
    <property type="nucleotide sequence ID" value="NM_078178.2"/>
</dbReference>
<dbReference type="FunCoup" id="Q9XUV6">
    <property type="interactions" value="20"/>
</dbReference>
<feature type="transmembrane region" description="Helical" evidence="1">
    <location>
        <begin position="6"/>
        <end position="26"/>
    </location>
</feature>
<gene>
    <name evidence="2" type="ORF">CELE_F59D12.3</name>
    <name evidence="2 4" type="ORF">F59D12.3</name>
</gene>
<dbReference type="PANTHER" id="PTHR22900:SF9">
    <property type="entry name" value="CARBOHYDRATE SULFOTRANSFERASE-RELATED"/>
    <property type="match status" value="1"/>
</dbReference>
<keyword evidence="1" id="KW-0472">Membrane</keyword>
<dbReference type="GeneID" id="186618"/>
<dbReference type="OrthoDB" id="408912at2759"/>
<dbReference type="InterPro" id="IPR007669">
    <property type="entry name" value="Chst-1-like"/>
</dbReference>
<dbReference type="PhylomeDB" id="Q9XUV6"/>
<dbReference type="EMBL" id="BX284606">
    <property type="protein sequence ID" value="CAB04541.2"/>
    <property type="molecule type" value="Genomic_DNA"/>
</dbReference>
<dbReference type="CTD" id="186618"/>
<evidence type="ECO:0000313" key="2">
    <source>
        <dbReference type="EMBL" id="CAB04541.2"/>
    </source>
</evidence>
<organism evidence="2 3">
    <name type="scientific">Caenorhabditis elegans</name>
    <dbReference type="NCBI Taxonomy" id="6239"/>
    <lineage>
        <taxon>Eukaryota</taxon>
        <taxon>Metazoa</taxon>
        <taxon>Ecdysozoa</taxon>
        <taxon>Nematoda</taxon>
        <taxon>Chromadorea</taxon>
        <taxon>Rhabditida</taxon>
        <taxon>Rhabditina</taxon>
        <taxon>Rhabditomorpha</taxon>
        <taxon>Rhabditoidea</taxon>
        <taxon>Rhabditidae</taxon>
        <taxon>Peloderinae</taxon>
        <taxon>Caenorhabditis</taxon>
    </lineage>
</organism>
<keyword evidence="1" id="KW-0812">Transmembrane</keyword>
<dbReference type="InterPro" id="IPR005331">
    <property type="entry name" value="Sulfotransferase"/>
</dbReference>
<keyword evidence="3" id="KW-1185">Reference proteome</keyword>
<dbReference type="GO" id="GO:1902884">
    <property type="term" value="P:positive regulation of response to oxidative stress"/>
    <property type="evidence" value="ECO:0007669"/>
    <property type="project" value="InterPro"/>
</dbReference>
<dbReference type="AGR" id="WB:WBGene00010331"/>
<dbReference type="GO" id="GO:0050650">
    <property type="term" value="P:chondroitin sulfate proteoglycan biosynthetic process"/>
    <property type="evidence" value="ECO:0007669"/>
    <property type="project" value="InterPro"/>
</dbReference>
<dbReference type="AlphaFoldDB" id="Q9XUV6"/>
<keyword evidence="1" id="KW-1133">Transmembrane helix</keyword>
<dbReference type="UCSC" id="F59D12.3">
    <property type="organism name" value="c. elegans"/>
</dbReference>
<dbReference type="InParanoid" id="Q9XUV6"/>
<dbReference type="eggNOG" id="KOG4651">
    <property type="taxonomic scope" value="Eukaryota"/>
</dbReference>
<dbReference type="HOGENOM" id="CLU_069458_0_0_1"/>
<dbReference type="Bgee" id="WBGene00010331">
    <property type="expression patterns" value="Expressed in larva and 1 other cell type or tissue"/>
</dbReference>
<dbReference type="GO" id="GO:0047756">
    <property type="term" value="F:chondroitin 4-sulfotransferase activity"/>
    <property type="evidence" value="ECO:0007669"/>
    <property type="project" value="InterPro"/>
</dbReference>
<name>Q9XUV6_CAEEL</name>
<accession>Q9XUV6</accession>
<dbReference type="Pfam" id="PF03567">
    <property type="entry name" value="Sulfotransfer_2"/>
    <property type="match status" value="1"/>
</dbReference>
<dbReference type="Proteomes" id="UP000001940">
    <property type="component" value="Chromosome X"/>
</dbReference>
<evidence type="ECO:0000313" key="3">
    <source>
        <dbReference type="Proteomes" id="UP000001940"/>
    </source>
</evidence>
<dbReference type="OMA" id="FAPMSWF"/>
<sequence length="318" mass="37022">MTINLLNTFLLFAILIIITINLSYFCSKDANRYSVIQDERFSIFNLTRSISNWTHTSSSPLIPPYVPFRSTFVTSPKYSLAACRIQKNLSTILLNLFCFLNTPRKFSKTGNSLTVEFRNHISVETCNKTHANHIAMNTTFTTKLAIIRDPVERFLSGFVDKCIHEAEKKDYRCYGCNKDMVCVLKEQYERFKLIAEGRLLSFSYEDRHFAPMSWFCDFDSETIKNYRFLFFGETEEKQSQTIRELMNIFSVHGVDNGTISHIFQELSANRTKHSTSGSAIREKIGKEMRSDPEAMRLLHLIYENDYRIFKLQSPFIQS</sequence>
<dbReference type="GO" id="GO:0016020">
    <property type="term" value="C:membrane"/>
    <property type="evidence" value="ECO:0007669"/>
    <property type="project" value="InterPro"/>
</dbReference>
<dbReference type="KEGG" id="cel:CELE_F59D12.3"/>
<protein>
    <submittedName>
        <fullName evidence="2">Sulfotransferase domain-containing protein</fullName>
    </submittedName>
</protein>
<dbReference type="PANTHER" id="PTHR22900">
    <property type="entry name" value="PROTEIN CBG14245-RELATED"/>
    <property type="match status" value="1"/>
</dbReference>
<dbReference type="PaxDb" id="6239-F59D12.3"/>